<dbReference type="EMBL" id="BONJ01000009">
    <property type="protein sequence ID" value="GIG14198.1"/>
    <property type="molecule type" value="Genomic_DNA"/>
</dbReference>
<dbReference type="AlphaFoldDB" id="A0A8J3L4H4"/>
<evidence type="ECO:0000256" key="1">
    <source>
        <dbReference type="SAM" id="MobiDB-lite"/>
    </source>
</evidence>
<reference evidence="2" key="1">
    <citation type="submission" date="2021-01" db="EMBL/GenBank/DDBJ databases">
        <title>Whole genome shotgun sequence of Catellatospora methionotrophica NBRC 14553.</title>
        <authorList>
            <person name="Komaki H."/>
            <person name="Tamura T."/>
        </authorList>
    </citation>
    <scope>NUCLEOTIDE SEQUENCE</scope>
    <source>
        <strain evidence="2">NBRC 14553</strain>
    </source>
</reference>
<feature type="region of interest" description="Disordered" evidence="1">
    <location>
        <begin position="1"/>
        <end position="43"/>
    </location>
</feature>
<feature type="compositionally biased region" description="Basic and acidic residues" evidence="1">
    <location>
        <begin position="14"/>
        <end position="27"/>
    </location>
</feature>
<name>A0A8J3L4H4_9ACTN</name>
<evidence type="ECO:0000313" key="2">
    <source>
        <dbReference type="EMBL" id="GIG14198.1"/>
    </source>
</evidence>
<comment type="caution">
    <text evidence="2">The sequence shown here is derived from an EMBL/GenBank/DDBJ whole genome shotgun (WGS) entry which is preliminary data.</text>
</comment>
<evidence type="ECO:0000313" key="3">
    <source>
        <dbReference type="Proteomes" id="UP000660339"/>
    </source>
</evidence>
<gene>
    <name evidence="2" type="ORF">Cme02nite_25300</name>
</gene>
<proteinExistence type="predicted"/>
<keyword evidence="3" id="KW-1185">Reference proteome</keyword>
<sequence>MPEHVPSQNANPAPRERGLRDSERAHLPGDTLLEPGGGPLQALGLDRFNEQSFTPSSWLDMPAESNLVDHPLLRGLLLELPPRNSPPTPEWLERWFDATRSVLDLVYLRR</sequence>
<protein>
    <submittedName>
        <fullName evidence="2">Uncharacterized protein</fullName>
    </submittedName>
</protein>
<dbReference type="Proteomes" id="UP000660339">
    <property type="component" value="Unassembled WGS sequence"/>
</dbReference>
<accession>A0A8J3L4H4</accession>
<feature type="compositionally biased region" description="Polar residues" evidence="1">
    <location>
        <begin position="1"/>
        <end position="11"/>
    </location>
</feature>
<organism evidence="2 3">
    <name type="scientific">Catellatospora methionotrophica</name>
    <dbReference type="NCBI Taxonomy" id="121620"/>
    <lineage>
        <taxon>Bacteria</taxon>
        <taxon>Bacillati</taxon>
        <taxon>Actinomycetota</taxon>
        <taxon>Actinomycetes</taxon>
        <taxon>Micromonosporales</taxon>
        <taxon>Micromonosporaceae</taxon>
        <taxon>Catellatospora</taxon>
    </lineage>
</organism>